<name>A0ABQ5JJ19_9LACO</name>
<feature type="domain" description="NERD" evidence="1">
    <location>
        <begin position="33"/>
        <end position="144"/>
    </location>
</feature>
<evidence type="ECO:0000259" key="1">
    <source>
        <dbReference type="PROSITE" id="PS50965"/>
    </source>
</evidence>
<dbReference type="Pfam" id="PF08378">
    <property type="entry name" value="NERD"/>
    <property type="match status" value="1"/>
</dbReference>
<proteinExistence type="predicted"/>
<dbReference type="InterPro" id="IPR011528">
    <property type="entry name" value="NERD"/>
</dbReference>
<sequence>MRKEALETQYLQVLQERVQLTTTEQAKFQRAQAGYQGECTFDRWSAELLTDCLDDVNLSYQGSRCQMDKLFVHGSDLYVIDVKNYNGAYSYQAGCWYYNGRVLAHNIFEQLTRAQDLLARCLSDQHVKLQVKSVLVFMDPRVQLDLTDPPAHIEIKSAADAYAWLVSLNQEKFAMVTPPWKQAVRHYEVPGYRPRQDLGDTPRRHYRHGIRCVHCGQFAMSQGRYAVTCQHCGTSEAKEHAYVRTICDYGVLFFKRDLRRRDLCEFFGEGYSERYLTFVLSKHFVSKGKRRARNFAYINKGIRFQYWFADKSDYFRKIQQRINWERQ</sequence>
<evidence type="ECO:0000313" key="3">
    <source>
        <dbReference type="Proteomes" id="UP001055149"/>
    </source>
</evidence>
<dbReference type="Proteomes" id="UP001055149">
    <property type="component" value="Unassembled WGS sequence"/>
</dbReference>
<dbReference type="EMBL" id="BQXH01000005">
    <property type="protein sequence ID" value="GKS81070.1"/>
    <property type="molecule type" value="Genomic_DNA"/>
</dbReference>
<protein>
    <recommendedName>
        <fullName evidence="1">NERD domain-containing protein</fullName>
    </recommendedName>
</protein>
<gene>
    <name evidence="2" type="ORF">LPAF129_07550</name>
</gene>
<dbReference type="RefSeq" id="WP_244054834.1">
    <property type="nucleotide sequence ID" value="NZ_BQXH01000005.1"/>
</dbReference>
<reference evidence="2" key="1">
    <citation type="journal article" date="2022" name="Int. J. Syst. Evol. Microbiol.">
        <title>A novel species of lactic acid bacteria, Ligilactobacillus pabuli sp. nov., isolated from alfalfa silage.</title>
        <authorList>
            <person name="Tohno M."/>
            <person name="Tanizawa Y."/>
            <person name="Sawada H."/>
            <person name="Sakamoto M."/>
            <person name="Ohkuma M."/>
            <person name="Kobayashi H."/>
        </authorList>
    </citation>
    <scope>NUCLEOTIDE SEQUENCE</scope>
    <source>
        <strain evidence="2">AF129</strain>
    </source>
</reference>
<evidence type="ECO:0000313" key="2">
    <source>
        <dbReference type="EMBL" id="GKS81070.1"/>
    </source>
</evidence>
<dbReference type="PROSITE" id="PS50965">
    <property type="entry name" value="NERD"/>
    <property type="match status" value="1"/>
</dbReference>
<organism evidence="2 3">
    <name type="scientific">Ligilactobacillus pabuli</name>
    <dbReference type="NCBI Taxonomy" id="2886039"/>
    <lineage>
        <taxon>Bacteria</taxon>
        <taxon>Bacillati</taxon>
        <taxon>Bacillota</taxon>
        <taxon>Bacilli</taxon>
        <taxon>Lactobacillales</taxon>
        <taxon>Lactobacillaceae</taxon>
        <taxon>Ligilactobacillus</taxon>
    </lineage>
</organism>
<keyword evidence="3" id="KW-1185">Reference proteome</keyword>
<accession>A0ABQ5JJ19</accession>
<comment type="caution">
    <text evidence="2">The sequence shown here is derived from an EMBL/GenBank/DDBJ whole genome shotgun (WGS) entry which is preliminary data.</text>
</comment>